<feature type="transmembrane region" description="Helical" evidence="4">
    <location>
        <begin position="600"/>
        <end position="618"/>
    </location>
</feature>
<evidence type="ECO:0000256" key="2">
    <source>
        <dbReference type="ARBA" id="ARBA00022614"/>
    </source>
</evidence>
<name>A0ABQ9XCA1_9EUKA</name>
<organism evidence="5 6">
    <name type="scientific">Blattamonas nauphoetae</name>
    <dbReference type="NCBI Taxonomy" id="2049346"/>
    <lineage>
        <taxon>Eukaryota</taxon>
        <taxon>Metamonada</taxon>
        <taxon>Preaxostyla</taxon>
        <taxon>Oxymonadida</taxon>
        <taxon>Blattamonas</taxon>
    </lineage>
</organism>
<keyword evidence="4" id="KW-0472">Membrane</keyword>
<feature type="transmembrane region" description="Helical" evidence="4">
    <location>
        <begin position="638"/>
        <end position="664"/>
    </location>
</feature>
<keyword evidence="1" id="KW-0343">GTPase activation</keyword>
<keyword evidence="3" id="KW-0677">Repeat</keyword>
<dbReference type="Gene3D" id="3.80.10.10">
    <property type="entry name" value="Ribonuclease Inhibitor"/>
    <property type="match status" value="1"/>
</dbReference>
<dbReference type="InterPro" id="IPR027038">
    <property type="entry name" value="RanGap"/>
</dbReference>
<reference evidence="5 6" key="1">
    <citation type="journal article" date="2022" name="bioRxiv">
        <title>Genomics of Preaxostyla Flagellates Illuminates Evolutionary Transitions and the Path Towards Mitochondrial Loss.</title>
        <authorList>
            <person name="Novak L.V.F."/>
            <person name="Treitli S.C."/>
            <person name="Pyrih J."/>
            <person name="Halakuc P."/>
            <person name="Pipaliya S.V."/>
            <person name="Vacek V."/>
            <person name="Brzon O."/>
            <person name="Soukal P."/>
            <person name="Eme L."/>
            <person name="Dacks J.B."/>
            <person name="Karnkowska A."/>
            <person name="Elias M."/>
            <person name="Hampl V."/>
        </authorList>
    </citation>
    <scope>NUCLEOTIDE SEQUENCE [LARGE SCALE GENOMIC DNA]</scope>
    <source>
        <strain evidence="5">NAU3</strain>
        <tissue evidence="5">Gut</tissue>
    </source>
</reference>
<evidence type="ECO:0000256" key="1">
    <source>
        <dbReference type="ARBA" id="ARBA00022468"/>
    </source>
</evidence>
<gene>
    <name evidence="5" type="ORF">BLNAU_15543</name>
</gene>
<feature type="transmembrane region" description="Helical" evidence="4">
    <location>
        <begin position="676"/>
        <end position="695"/>
    </location>
</feature>
<protein>
    <submittedName>
        <fullName evidence="5">Uncharacterized protein</fullName>
    </submittedName>
</protein>
<dbReference type="SMART" id="SM00368">
    <property type="entry name" value="LRR_RI"/>
    <property type="match status" value="4"/>
</dbReference>
<dbReference type="SUPFAM" id="SSF52047">
    <property type="entry name" value="RNI-like"/>
    <property type="match status" value="1"/>
</dbReference>
<keyword evidence="4" id="KW-0812">Transmembrane</keyword>
<keyword evidence="6" id="KW-1185">Reference proteome</keyword>
<dbReference type="InterPro" id="IPR032675">
    <property type="entry name" value="LRR_dom_sf"/>
</dbReference>
<evidence type="ECO:0000313" key="5">
    <source>
        <dbReference type="EMBL" id="KAK2949561.1"/>
    </source>
</evidence>
<feature type="transmembrane region" description="Helical" evidence="4">
    <location>
        <begin position="544"/>
        <end position="568"/>
    </location>
</feature>
<sequence length="705" mass="79441">MLFENKTLTVQARSGLEQSIQFLRTNSGVLSVRYSKGVSGSPLPIDAGIMSSLCTAFSKSASATQLTLSHIPLRPSVLKEMTPLFSPSSKLRTLILSDCDMDEEAFIILFTMILRSAHSKLQYLDISRNKLGEFKVQKHAQFDATPATKLLSRLLVDRRILLSSVNLGNNPLGNFGVHCISQVLPHSSLRELSLNSVHLTPKGALCLFRILRHAPSLTKLVLSENIIGHDSLVFLFRELPSTRLVALDLRNTHLDDAALLHLGQVLKSPSLTLEDIDISSNELHKPAVQSFSNCLKQNKSLRRITCYDCSINSLYPFIRTARRCQIEKDGLPPIEIKPLLTEEVTSITPIKYWTVNNVVVFGALYTILLTALDVFDNVNDLVAGIQLMQDGLYLYGILTFSFLLLSWIAGFVYYWTASSKKKNKRRLVSLLYLISVGQIWDTAVLLWRGRGNWDELEVENTDDLVSMDTFEILGMLRTITEAIPLIVMDSYLILVTHEEVNASVIIQFVIQVLSFGWSIAEHLVDVDIDKDIPMSLQVRSSFMWRLRIAIYLIVSLVVLVFQLSMVLAYSLGHFFLTLGAGLIYYLAFSFAIVRPQKKGLLSTLYMGIQLVPMFYLSYSDQILCTTKGRSKYFTRYYSINRSAFIVADLLSCVWKLVLLFLYLLPQQAYLPVGIPFFAYLMAFLDVMLIFLRIVTETNGVSSSLN</sequence>
<keyword evidence="4" id="KW-1133">Transmembrane helix</keyword>
<comment type="caution">
    <text evidence="5">The sequence shown here is derived from an EMBL/GenBank/DDBJ whole genome shotgun (WGS) entry which is preliminary data.</text>
</comment>
<evidence type="ECO:0000313" key="6">
    <source>
        <dbReference type="Proteomes" id="UP001281761"/>
    </source>
</evidence>
<evidence type="ECO:0000256" key="3">
    <source>
        <dbReference type="ARBA" id="ARBA00022737"/>
    </source>
</evidence>
<dbReference type="EMBL" id="JARBJD010000154">
    <property type="protein sequence ID" value="KAK2949561.1"/>
    <property type="molecule type" value="Genomic_DNA"/>
</dbReference>
<proteinExistence type="predicted"/>
<dbReference type="PANTHER" id="PTHR24113">
    <property type="entry name" value="RAN GTPASE-ACTIVATING PROTEIN 1"/>
    <property type="match status" value="1"/>
</dbReference>
<evidence type="ECO:0000256" key="4">
    <source>
        <dbReference type="SAM" id="Phobius"/>
    </source>
</evidence>
<dbReference type="Proteomes" id="UP001281761">
    <property type="component" value="Unassembled WGS sequence"/>
</dbReference>
<feature type="transmembrane region" description="Helical" evidence="4">
    <location>
        <begin position="574"/>
        <end position="593"/>
    </location>
</feature>
<accession>A0ABQ9XCA1</accession>
<feature type="transmembrane region" description="Helical" evidence="4">
    <location>
        <begin position="392"/>
        <end position="415"/>
    </location>
</feature>
<feature type="transmembrane region" description="Helical" evidence="4">
    <location>
        <begin position="352"/>
        <end position="372"/>
    </location>
</feature>
<dbReference type="PANTHER" id="PTHR24113:SF12">
    <property type="entry name" value="RAN GTPASE-ACTIVATING PROTEIN 1"/>
    <property type="match status" value="1"/>
</dbReference>
<keyword evidence="2" id="KW-0433">Leucine-rich repeat</keyword>